<keyword evidence="3" id="KW-1185">Reference proteome</keyword>
<proteinExistence type="predicted"/>
<accession>A0A165FWD2</accession>
<dbReference type="InParanoid" id="A0A165FWD2"/>
<evidence type="ECO:0000313" key="2">
    <source>
        <dbReference type="EMBL" id="KZV89632.1"/>
    </source>
</evidence>
<dbReference type="Proteomes" id="UP000077266">
    <property type="component" value="Unassembled WGS sequence"/>
</dbReference>
<evidence type="ECO:0000313" key="3">
    <source>
        <dbReference type="Proteomes" id="UP000077266"/>
    </source>
</evidence>
<gene>
    <name evidence="2" type="ORF">EXIGLDRAFT_771540</name>
</gene>
<feature type="compositionally biased region" description="Basic and acidic residues" evidence="1">
    <location>
        <begin position="58"/>
        <end position="67"/>
    </location>
</feature>
<protein>
    <submittedName>
        <fullName evidence="2">Uncharacterized protein</fullName>
    </submittedName>
</protein>
<feature type="region of interest" description="Disordered" evidence="1">
    <location>
        <begin position="42"/>
        <end position="67"/>
    </location>
</feature>
<evidence type="ECO:0000256" key="1">
    <source>
        <dbReference type="SAM" id="MobiDB-lite"/>
    </source>
</evidence>
<feature type="compositionally biased region" description="Low complexity" evidence="1">
    <location>
        <begin position="48"/>
        <end position="57"/>
    </location>
</feature>
<dbReference type="AlphaFoldDB" id="A0A165FWD2"/>
<sequence>MVASEEKEAKSYDGSLRVLSLSIPDSPAQQRLSVKNDILSHNLIAPTPSSHPSSSAARHSDKIVRSR</sequence>
<dbReference type="EMBL" id="KV426067">
    <property type="protein sequence ID" value="KZV89632.1"/>
    <property type="molecule type" value="Genomic_DNA"/>
</dbReference>
<organism evidence="2 3">
    <name type="scientific">Exidia glandulosa HHB12029</name>
    <dbReference type="NCBI Taxonomy" id="1314781"/>
    <lineage>
        <taxon>Eukaryota</taxon>
        <taxon>Fungi</taxon>
        <taxon>Dikarya</taxon>
        <taxon>Basidiomycota</taxon>
        <taxon>Agaricomycotina</taxon>
        <taxon>Agaricomycetes</taxon>
        <taxon>Auriculariales</taxon>
        <taxon>Exidiaceae</taxon>
        <taxon>Exidia</taxon>
    </lineage>
</organism>
<reference evidence="2 3" key="1">
    <citation type="journal article" date="2016" name="Mol. Biol. Evol.">
        <title>Comparative Genomics of Early-Diverging Mushroom-Forming Fungi Provides Insights into the Origins of Lignocellulose Decay Capabilities.</title>
        <authorList>
            <person name="Nagy L.G."/>
            <person name="Riley R."/>
            <person name="Tritt A."/>
            <person name="Adam C."/>
            <person name="Daum C."/>
            <person name="Floudas D."/>
            <person name="Sun H."/>
            <person name="Yadav J.S."/>
            <person name="Pangilinan J."/>
            <person name="Larsson K.H."/>
            <person name="Matsuura K."/>
            <person name="Barry K."/>
            <person name="Labutti K."/>
            <person name="Kuo R."/>
            <person name="Ohm R.A."/>
            <person name="Bhattacharya S.S."/>
            <person name="Shirouzu T."/>
            <person name="Yoshinaga Y."/>
            <person name="Martin F.M."/>
            <person name="Grigoriev I.V."/>
            <person name="Hibbett D.S."/>
        </authorList>
    </citation>
    <scope>NUCLEOTIDE SEQUENCE [LARGE SCALE GENOMIC DNA]</scope>
    <source>
        <strain evidence="2 3">HHB12029</strain>
    </source>
</reference>
<name>A0A165FWD2_EXIGL</name>